<gene>
    <name evidence="1" type="ORF">QO019_003170</name>
</gene>
<accession>A0ABU0KG00</accession>
<proteinExistence type="predicted"/>
<keyword evidence="2" id="KW-1185">Reference proteome</keyword>
<reference evidence="1 2" key="1">
    <citation type="submission" date="2023-07" db="EMBL/GenBank/DDBJ databases">
        <title>Genomic Encyclopedia of Type Strains, Phase IV (KMG-IV): sequencing the most valuable type-strain genomes for metagenomic binning, comparative biology and taxonomic classification.</title>
        <authorList>
            <person name="Goeker M."/>
        </authorList>
    </citation>
    <scope>NUCLEOTIDE SEQUENCE [LARGE SCALE GENOMIC DNA]</scope>
    <source>
        <strain evidence="1 2">DSM 40573</strain>
    </source>
</reference>
<evidence type="ECO:0000313" key="1">
    <source>
        <dbReference type="EMBL" id="MDQ0488310.1"/>
    </source>
</evidence>
<name>A0ABU0KG00_9ACTN</name>
<comment type="caution">
    <text evidence="1">The sequence shown here is derived from an EMBL/GenBank/DDBJ whole genome shotgun (WGS) entry which is preliminary data.</text>
</comment>
<dbReference type="Proteomes" id="UP001236795">
    <property type="component" value="Unassembled WGS sequence"/>
</dbReference>
<evidence type="ECO:0000313" key="2">
    <source>
        <dbReference type="Proteomes" id="UP001236795"/>
    </source>
</evidence>
<dbReference type="EMBL" id="JAUSWC010000010">
    <property type="protein sequence ID" value="MDQ0488310.1"/>
    <property type="molecule type" value="Genomic_DNA"/>
</dbReference>
<sequence length="30" mass="3543">MVLRFDADRYDAEVARTEAERASDVLRCHF</sequence>
<organism evidence="1 2">
    <name type="scientific">Streptomyces thermodiastaticus</name>
    <dbReference type="NCBI Taxonomy" id="44061"/>
    <lineage>
        <taxon>Bacteria</taxon>
        <taxon>Bacillati</taxon>
        <taxon>Actinomycetota</taxon>
        <taxon>Actinomycetes</taxon>
        <taxon>Kitasatosporales</taxon>
        <taxon>Streptomycetaceae</taxon>
        <taxon>Streptomyces</taxon>
    </lineage>
</organism>
<protein>
    <submittedName>
        <fullName evidence="1">Uncharacterized protein</fullName>
    </submittedName>
</protein>